<gene>
    <name evidence="2" type="ORF">XENOCAPTIV_022020</name>
</gene>
<feature type="compositionally biased region" description="Basic and acidic residues" evidence="1">
    <location>
        <begin position="78"/>
        <end position="90"/>
    </location>
</feature>
<evidence type="ECO:0000313" key="2">
    <source>
        <dbReference type="EMBL" id="MEQ2216770.1"/>
    </source>
</evidence>
<keyword evidence="3" id="KW-1185">Reference proteome</keyword>
<proteinExistence type="predicted"/>
<name>A0ABV0S997_9TELE</name>
<accession>A0ABV0S997</accession>
<sequence length="110" mass="12203">MVGQLPALRTVEYDTLQELHKRSIVQTKTNISTAVQTEDSESHVRSHNQIDHKDKLINIDDVSKNSRICALESSKAVKTAESHEKTHEHVTVGQNKADGSSDDLLSETPT</sequence>
<feature type="compositionally biased region" description="Acidic residues" evidence="1">
    <location>
        <begin position="100"/>
        <end position="110"/>
    </location>
</feature>
<organism evidence="2 3">
    <name type="scientific">Xenoophorus captivus</name>
    <dbReference type="NCBI Taxonomy" id="1517983"/>
    <lineage>
        <taxon>Eukaryota</taxon>
        <taxon>Metazoa</taxon>
        <taxon>Chordata</taxon>
        <taxon>Craniata</taxon>
        <taxon>Vertebrata</taxon>
        <taxon>Euteleostomi</taxon>
        <taxon>Actinopterygii</taxon>
        <taxon>Neopterygii</taxon>
        <taxon>Teleostei</taxon>
        <taxon>Neoteleostei</taxon>
        <taxon>Acanthomorphata</taxon>
        <taxon>Ovalentaria</taxon>
        <taxon>Atherinomorphae</taxon>
        <taxon>Cyprinodontiformes</taxon>
        <taxon>Goodeidae</taxon>
        <taxon>Xenoophorus</taxon>
    </lineage>
</organism>
<comment type="caution">
    <text evidence="2">The sequence shown here is derived from an EMBL/GenBank/DDBJ whole genome shotgun (WGS) entry which is preliminary data.</text>
</comment>
<reference evidence="2 3" key="1">
    <citation type="submission" date="2021-06" db="EMBL/GenBank/DDBJ databases">
        <authorList>
            <person name="Palmer J.M."/>
        </authorList>
    </citation>
    <scope>NUCLEOTIDE SEQUENCE [LARGE SCALE GENOMIC DNA]</scope>
    <source>
        <strain evidence="2 3">XC_2019</strain>
        <tissue evidence="2">Muscle</tissue>
    </source>
</reference>
<evidence type="ECO:0000256" key="1">
    <source>
        <dbReference type="SAM" id="MobiDB-lite"/>
    </source>
</evidence>
<feature type="region of interest" description="Disordered" evidence="1">
    <location>
        <begin position="76"/>
        <end position="110"/>
    </location>
</feature>
<protein>
    <submittedName>
        <fullName evidence="2">Uncharacterized protein</fullName>
    </submittedName>
</protein>
<dbReference type="Proteomes" id="UP001434883">
    <property type="component" value="Unassembled WGS sequence"/>
</dbReference>
<evidence type="ECO:0000313" key="3">
    <source>
        <dbReference type="Proteomes" id="UP001434883"/>
    </source>
</evidence>
<dbReference type="EMBL" id="JAHRIN010072085">
    <property type="protein sequence ID" value="MEQ2216770.1"/>
    <property type="molecule type" value="Genomic_DNA"/>
</dbReference>